<dbReference type="EMBL" id="DS999641">
    <property type="protein sequence ID" value="EFE71890.2"/>
    <property type="molecule type" value="Genomic_DNA"/>
</dbReference>
<dbReference type="AlphaFoldDB" id="D6A764"/>
<gene>
    <name evidence="3" type="ORF">SSFG_07126</name>
</gene>
<dbReference type="Proteomes" id="UP000003824">
    <property type="component" value="Unassembled WGS sequence"/>
</dbReference>
<reference evidence="4" key="1">
    <citation type="submission" date="2008-12" db="EMBL/GenBank/DDBJ databases">
        <title>Annotation of Streptomyces ghanaensis ATCC 14672.</title>
        <authorList>
            <consortium name="The Broad Institute Genome Sequencing Platform"/>
            <consortium name="Broad Institute Microbial Sequencing Center"/>
            <person name="Fischbach M."/>
            <person name="Ward D."/>
            <person name="Young S."/>
            <person name="Kodira C.D."/>
            <person name="Zeng Q."/>
            <person name="Koehrsen M."/>
            <person name="Godfrey P."/>
            <person name="Alvarado L."/>
            <person name="Berlin A.M."/>
            <person name="Borenstein D."/>
            <person name="Chen Z."/>
            <person name="Engels R."/>
            <person name="Freedman E."/>
            <person name="Gellesch M."/>
            <person name="Goldberg J."/>
            <person name="Griggs A."/>
            <person name="Gujja S."/>
            <person name="Heiman D.I."/>
            <person name="Hepburn T.A."/>
            <person name="Howarth C."/>
            <person name="Jen D."/>
            <person name="Larson L."/>
            <person name="Lewis B."/>
            <person name="Mehta T."/>
            <person name="Park D."/>
            <person name="Pearson M."/>
            <person name="Roberts A."/>
            <person name="Saif S."/>
            <person name="Shea T.D."/>
            <person name="Shenoy N."/>
            <person name="Sisk P."/>
            <person name="Stolte C."/>
            <person name="Sykes S.N."/>
            <person name="Walk T."/>
            <person name="White J."/>
            <person name="Yandava C."/>
            <person name="Straight P."/>
            <person name="Clardy J."/>
            <person name="Hung D."/>
            <person name="Kolter R."/>
            <person name="Mekalanos J."/>
            <person name="Walker S."/>
            <person name="Walsh C.T."/>
            <person name="Wieland B.L.C."/>
            <person name="Ilzarbe M."/>
            <person name="Galagan J."/>
            <person name="Nusbaum C."/>
            <person name="Birren B."/>
        </authorList>
    </citation>
    <scope>NUCLEOTIDE SEQUENCE [LARGE SCALE GENOMIC DNA]</scope>
    <source>
        <strain evidence="4">ATCC 14672 / DSM 40746 / JCM 4963 / KCTC 9882 / NRRL B-12104 / FH 1290</strain>
    </source>
</reference>
<dbReference type="GO" id="GO:0004803">
    <property type="term" value="F:transposase activity"/>
    <property type="evidence" value="ECO:0007669"/>
    <property type="project" value="InterPro"/>
</dbReference>
<dbReference type="GO" id="GO:0006313">
    <property type="term" value="P:DNA transposition"/>
    <property type="evidence" value="ECO:0007669"/>
    <property type="project" value="InterPro"/>
</dbReference>
<feature type="compositionally biased region" description="Basic residues" evidence="1">
    <location>
        <begin position="421"/>
        <end position="432"/>
    </location>
</feature>
<name>D6A764_STRV1</name>
<accession>D6A764</accession>
<dbReference type="Pfam" id="PF01526">
    <property type="entry name" value="DDE_Tnp_Tn3"/>
    <property type="match status" value="1"/>
</dbReference>
<evidence type="ECO:0000256" key="1">
    <source>
        <dbReference type="SAM" id="MobiDB-lite"/>
    </source>
</evidence>
<dbReference type="eggNOG" id="COG4644">
    <property type="taxonomic scope" value="Bacteria"/>
</dbReference>
<sequence>MLIATKLLAKAERETVKEKIRTLPRVERASAKPATVFQVVFDTTAEQADTDTGEVSGPKVASFEAMWEQIEAVVSRNELAAAIAALFELTPPLDSDVDEAWRSMLVTRFGTVRPFSKPLVKVVDFGATPEGMPVLTALQSLPGLTGRKKVGPAEIDAGLLVGSWRRLVLAAPHLEPGTVDWKAYVFCVLEQFHRMLRRREVFARNCSKWGDPRAKLLAGEAWEQAKPTVLASLGLPAGVGLARIERHWEDILRFIGSIHTGAVRAYDVIRMLSREGRPTPLGDAIAHYGRIAKTLHILRLADEPGHRRQTKVQANLQEGRHELTRKIFHGRAGRLYQCYRDGMEDQIGALGLVLNALVLFNTGTWTPSLLSSVPTAMRSRTRMSLASPRSCGTMSTCWAGTPSSSSTCPTACGPCATRTRPTARRHRQRRAGPRSAEVLRRYEGFSPLPPVRGRCRRPG</sequence>
<evidence type="ECO:0000313" key="3">
    <source>
        <dbReference type="EMBL" id="EFE71890.2"/>
    </source>
</evidence>
<feature type="region of interest" description="Disordered" evidence="1">
    <location>
        <begin position="418"/>
        <end position="459"/>
    </location>
</feature>
<dbReference type="InterPro" id="IPR002513">
    <property type="entry name" value="Tn3_Tnp_DDE_dom"/>
</dbReference>
<organism evidence="3 4">
    <name type="scientific">Streptomyces viridosporus (strain ATCC 14672 / DSM 40746 / JCM 4963 / KCTC 9882 / NRRL B-12104 / FH 1290)</name>
    <name type="common">Streptomyces ghanaensis</name>
    <dbReference type="NCBI Taxonomy" id="566461"/>
    <lineage>
        <taxon>Bacteria</taxon>
        <taxon>Bacillati</taxon>
        <taxon>Actinomycetota</taxon>
        <taxon>Actinomycetes</taxon>
        <taxon>Kitasatosporales</taxon>
        <taxon>Streptomycetaceae</taxon>
        <taxon>Streptomyces</taxon>
    </lineage>
</organism>
<protein>
    <submittedName>
        <fullName evidence="3">Transposase</fullName>
    </submittedName>
</protein>
<proteinExistence type="predicted"/>
<feature type="domain" description="Tn3 transposase DDE" evidence="2">
    <location>
        <begin position="238"/>
        <end position="364"/>
    </location>
</feature>
<evidence type="ECO:0000259" key="2">
    <source>
        <dbReference type="Pfam" id="PF01526"/>
    </source>
</evidence>
<evidence type="ECO:0000313" key="4">
    <source>
        <dbReference type="Proteomes" id="UP000003824"/>
    </source>
</evidence>